<evidence type="ECO:0000313" key="5">
    <source>
        <dbReference type="Proteomes" id="UP000464086"/>
    </source>
</evidence>
<dbReference type="InterPro" id="IPR036388">
    <property type="entry name" value="WH-like_DNA-bd_sf"/>
</dbReference>
<name>A0A6P1GDN3_SPHYA</name>
<dbReference type="AlphaFoldDB" id="A0A6P1GDN3"/>
<dbReference type="SMART" id="SM00421">
    <property type="entry name" value="HTH_LUXR"/>
    <property type="match status" value="1"/>
</dbReference>
<dbReference type="InterPro" id="IPR016032">
    <property type="entry name" value="Sig_transdc_resp-reg_C-effctor"/>
</dbReference>
<reference evidence="4 5" key="1">
    <citation type="submission" date="2019-12" db="EMBL/GenBank/DDBJ databases">
        <title>Functional and genomic insights into the Sphingobium yanoikuyae YC-JY1, a bacterium efficiently degrading bisphenol A.</title>
        <authorList>
            <person name="Jia Y."/>
            <person name="Li X."/>
            <person name="Wang J."/>
            <person name="Eltoukhy A."/>
            <person name="Lamraoui I."/>
            <person name="Yan Y."/>
        </authorList>
    </citation>
    <scope>NUCLEOTIDE SEQUENCE [LARGE SCALE GENOMIC DNA]</scope>
    <source>
        <strain evidence="4 5">YC-JY1</strain>
    </source>
</reference>
<dbReference type="Proteomes" id="UP000464086">
    <property type="component" value="Chromosome"/>
</dbReference>
<feature type="domain" description="HTH luxR-type" evidence="3">
    <location>
        <begin position="7"/>
        <end position="72"/>
    </location>
</feature>
<dbReference type="Gene3D" id="1.10.10.10">
    <property type="entry name" value="Winged helix-like DNA-binding domain superfamily/Winged helix DNA-binding domain"/>
    <property type="match status" value="1"/>
</dbReference>
<organism evidence="4 5">
    <name type="scientific">Sphingobium yanoikuyae</name>
    <name type="common">Sphingomonas yanoikuyae</name>
    <dbReference type="NCBI Taxonomy" id="13690"/>
    <lineage>
        <taxon>Bacteria</taxon>
        <taxon>Pseudomonadati</taxon>
        <taxon>Pseudomonadota</taxon>
        <taxon>Alphaproteobacteria</taxon>
        <taxon>Sphingomonadales</taxon>
        <taxon>Sphingomonadaceae</taxon>
        <taxon>Sphingobium</taxon>
    </lineage>
</organism>
<keyword evidence="2" id="KW-0812">Transmembrane</keyword>
<evidence type="ECO:0000259" key="3">
    <source>
        <dbReference type="PROSITE" id="PS50043"/>
    </source>
</evidence>
<accession>A0A6P1GDN3</accession>
<keyword evidence="2" id="KW-0472">Membrane</keyword>
<evidence type="ECO:0000313" key="4">
    <source>
        <dbReference type="EMBL" id="QHD66498.1"/>
    </source>
</evidence>
<proteinExistence type="predicted"/>
<dbReference type="GO" id="GO:0006355">
    <property type="term" value="P:regulation of DNA-templated transcription"/>
    <property type="evidence" value="ECO:0007669"/>
    <property type="project" value="InterPro"/>
</dbReference>
<dbReference type="Pfam" id="PF00196">
    <property type="entry name" value="GerE"/>
    <property type="match status" value="1"/>
</dbReference>
<dbReference type="EMBL" id="CP047218">
    <property type="protein sequence ID" value="QHD66498.1"/>
    <property type="molecule type" value="Genomic_DNA"/>
</dbReference>
<feature type="region of interest" description="Disordered" evidence="1">
    <location>
        <begin position="208"/>
        <end position="245"/>
    </location>
</feature>
<gene>
    <name evidence="4" type="ORF">GS397_05030</name>
</gene>
<feature type="transmembrane region" description="Helical" evidence="2">
    <location>
        <begin position="159"/>
        <end position="185"/>
    </location>
</feature>
<dbReference type="GO" id="GO:0003677">
    <property type="term" value="F:DNA binding"/>
    <property type="evidence" value="ECO:0007669"/>
    <property type="project" value="InterPro"/>
</dbReference>
<dbReference type="RefSeq" id="WP_159365865.1">
    <property type="nucleotide sequence ID" value="NZ_CP047218.1"/>
</dbReference>
<evidence type="ECO:0000256" key="2">
    <source>
        <dbReference type="SAM" id="Phobius"/>
    </source>
</evidence>
<keyword evidence="2" id="KW-1133">Transmembrane helix</keyword>
<dbReference type="SUPFAM" id="SSF46894">
    <property type="entry name" value="C-terminal effector domain of the bipartite response regulators"/>
    <property type="match status" value="1"/>
</dbReference>
<dbReference type="PROSITE" id="PS50043">
    <property type="entry name" value="HTH_LUXR_2"/>
    <property type="match status" value="1"/>
</dbReference>
<protein>
    <recommendedName>
        <fullName evidence="3">HTH luxR-type domain-containing protein</fullName>
    </recommendedName>
</protein>
<dbReference type="InterPro" id="IPR000792">
    <property type="entry name" value="Tscrpt_reg_LuxR_C"/>
</dbReference>
<evidence type="ECO:0000256" key="1">
    <source>
        <dbReference type="SAM" id="MobiDB-lite"/>
    </source>
</evidence>
<sequence length="245" mass="26639">MPLVTDHSDKMKLLSRRHGDCLREAAKSYSAKEIGLILGLSPSTVNNLIFEARQILGGVSRRVAAQMFVAWEAQNAPSEFQHFLPPHLLPLGENRDSCPDVGVDEPTDTQTQVAQAVDSFAEEQRPLANGNRARSLRALRDLAPVRTAGRQDNDLTGSYTLIIFVFLMAALLVIIGSAVSLLSALNTLVSQYGSIYPKNHILEPVREDGKEQPCALNARPSPETSLNVSSPLKRPSISLPPGLPN</sequence>